<evidence type="ECO:0000256" key="1">
    <source>
        <dbReference type="ARBA" id="ARBA00004239"/>
    </source>
</evidence>
<dbReference type="InterPro" id="IPR043504">
    <property type="entry name" value="Peptidase_S1_PA_chymotrypsin"/>
</dbReference>
<dbReference type="PROSITE" id="PS50240">
    <property type="entry name" value="TRYPSIN_DOM"/>
    <property type="match status" value="1"/>
</dbReference>
<dbReference type="PROSITE" id="PS00134">
    <property type="entry name" value="TRYPSIN_HIS"/>
    <property type="match status" value="1"/>
</dbReference>
<name>A0A8B9K5G4_ASTMX</name>
<dbReference type="Ensembl" id="ENSAMXT00005034651.1">
    <property type="protein sequence ID" value="ENSAMXP00005031672.1"/>
    <property type="gene ID" value="ENSAMXG00005015506.1"/>
</dbReference>
<dbReference type="InterPro" id="IPR009003">
    <property type="entry name" value="Peptidase_S1_PA"/>
</dbReference>
<evidence type="ECO:0000256" key="3">
    <source>
        <dbReference type="ARBA" id="ARBA00022801"/>
    </source>
</evidence>
<evidence type="ECO:0000256" key="2">
    <source>
        <dbReference type="ARBA" id="ARBA00022670"/>
    </source>
</evidence>
<evidence type="ECO:0000256" key="7">
    <source>
        <dbReference type="ARBA" id="ARBA00036320"/>
    </source>
</evidence>
<evidence type="ECO:0000259" key="11">
    <source>
        <dbReference type="PROSITE" id="PS50240"/>
    </source>
</evidence>
<evidence type="ECO:0000313" key="13">
    <source>
        <dbReference type="Proteomes" id="UP000694621"/>
    </source>
</evidence>
<dbReference type="EC" id="3.4.21.4" evidence="8"/>
<dbReference type="InterPro" id="IPR001314">
    <property type="entry name" value="Peptidase_S1A"/>
</dbReference>
<dbReference type="InterPro" id="IPR033116">
    <property type="entry name" value="TRYPSIN_SER"/>
</dbReference>
<keyword evidence="10" id="KW-0732">Signal</keyword>
<evidence type="ECO:0000313" key="12">
    <source>
        <dbReference type="Ensembl" id="ENSAMXP00005031672.1"/>
    </source>
</evidence>
<evidence type="ECO:0000256" key="5">
    <source>
        <dbReference type="ARBA" id="ARBA00023145"/>
    </source>
</evidence>
<dbReference type="FunFam" id="2.40.10.10:FF:000005">
    <property type="entry name" value="Serine protease 37"/>
    <property type="match status" value="1"/>
</dbReference>
<feature type="chain" id="PRO_5034597236" description="trypsin" evidence="10">
    <location>
        <begin position="20"/>
        <end position="246"/>
    </location>
</feature>
<dbReference type="Proteomes" id="UP000694621">
    <property type="component" value="Unplaced"/>
</dbReference>
<dbReference type="PRINTS" id="PR00722">
    <property type="entry name" value="CHYMOTRYPSIN"/>
</dbReference>
<evidence type="ECO:0000256" key="10">
    <source>
        <dbReference type="SAM" id="SignalP"/>
    </source>
</evidence>
<dbReference type="AlphaFoldDB" id="A0A8B9K5G4"/>
<dbReference type="GO" id="GO:0005576">
    <property type="term" value="C:extracellular region"/>
    <property type="evidence" value="ECO:0007669"/>
    <property type="project" value="UniProtKB-SubCell"/>
</dbReference>
<organism evidence="12 13">
    <name type="scientific">Astyanax mexicanus</name>
    <name type="common">Blind cave fish</name>
    <name type="synonym">Astyanax fasciatus mexicanus</name>
    <dbReference type="NCBI Taxonomy" id="7994"/>
    <lineage>
        <taxon>Eukaryota</taxon>
        <taxon>Metazoa</taxon>
        <taxon>Chordata</taxon>
        <taxon>Craniata</taxon>
        <taxon>Vertebrata</taxon>
        <taxon>Euteleostomi</taxon>
        <taxon>Actinopterygii</taxon>
        <taxon>Neopterygii</taxon>
        <taxon>Teleostei</taxon>
        <taxon>Ostariophysi</taxon>
        <taxon>Characiformes</taxon>
        <taxon>Characoidei</taxon>
        <taxon>Acestrorhamphidae</taxon>
        <taxon>Acestrorhamphinae</taxon>
        <taxon>Astyanax</taxon>
    </lineage>
</organism>
<dbReference type="SUPFAM" id="SSF50494">
    <property type="entry name" value="Trypsin-like serine proteases"/>
    <property type="match status" value="1"/>
</dbReference>
<protein>
    <recommendedName>
        <fullName evidence="8">trypsin</fullName>
        <ecNumber evidence="8">3.4.21.4</ecNumber>
    </recommendedName>
</protein>
<dbReference type="Pfam" id="PF00089">
    <property type="entry name" value="Trypsin"/>
    <property type="match status" value="1"/>
</dbReference>
<evidence type="ECO:0000256" key="8">
    <source>
        <dbReference type="ARBA" id="ARBA00038868"/>
    </source>
</evidence>
<keyword evidence="5" id="KW-0865">Zymogen</keyword>
<feature type="signal peptide" evidence="10">
    <location>
        <begin position="1"/>
        <end position="19"/>
    </location>
</feature>
<dbReference type="PANTHER" id="PTHR24271">
    <property type="entry name" value="KALLIKREIN-RELATED"/>
    <property type="match status" value="1"/>
</dbReference>
<dbReference type="InterPro" id="IPR018114">
    <property type="entry name" value="TRYPSIN_HIS"/>
</dbReference>
<keyword evidence="6" id="KW-1015">Disulfide bond</keyword>
<evidence type="ECO:0000256" key="9">
    <source>
        <dbReference type="RuleBase" id="RU363034"/>
    </source>
</evidence>
<sequence length="246" mass="27283">MALIPLLLLAVLLPTSCHSASMKVGIINGTEAKEHSRPYMVSIQYHKQHICGGFLITDSFVMTAAHCASKIENKNWEDVTAVVGAHNLSTNNFERIAVKEHYSHPNFSAPHNDIMLLKLGKSSANSRNTRCISIDVKRDRYSNCSVAGWGIKNDGMRSDVLREAKIRIITDNCKLWWSFFNDSTMLCAGGRTSGICQGDSGSPLVCNNLAVGIVAFQEKDCFHPKQPNGYTRISAFLPWINKILKK</sequence>
<dbReference type="PROSITE" id="PS00135">
    <property type="entry name" value="TRYPSIN_SER"/>
    <property type="match status" value="1"/>
</dbReference>
<evidence type="ECO:0000256" key="6">
    <source>
        <dbReference type="ARBA" id="ARBA00023157"/>
    </source>
</evidence>
<accession>A0A8B9K5G4</accession>
<proteinExistence type="predicted"/>
<comment type="catalytic activity">
    <reaction evidence="7">
        <text>Preferential cleavage: Arg-|-Xaa, Lys-|-Xaa.</text>
        <dbReference type="EC" id="3.4.21.4"/>
    </reaction>
</comment>
<comment type="subcellular location">
    <subcellularLocation>
        <location evidence="1">Secreted</location>
        <location evidence="1">Extracellular space</location>
    </subcellularLocation>
</comment>
<dbReference type="PANTHER" id="PTHR24271:SF87">
    <property type="entry name" value="ARGININE ESTERASE-LIKE-RELATED"/>
    <property type="match status" value="1"/>
</dbReference>
<gene>
    <name evidence="12" type="primary">LOC103032174</name>
</gene>
<dbReference type="GO" id="GO:0004252">
    <property type="term" value="F:serine-type endopeptidase activity"/>
    <property type="evidence" value="ECO:0007669"/>
    <property type="project" value="UniProtKB-EC"/>
</dbReference>
<reference evidence="12" key="1">
    <citation type="submission" date="2025-08" db="UniProtKB">
        <authorList>
            <consortium name="Ensembl"/>
        </authorList>
    </citation>
    <scope>IDENTIFICATION</scope>
</reference>
<dbReference type="InterPro" id="IPR001254">
    <property type="entry name" value="Trypsin_dom"/>
</dbReference>
<keyword evidence="4 9" id="KW-0720">Serine protease</keyword>
<dbReference type="GO" id="GO:0006508">
    <property type="term" value="P:proteolysis"/>
    <property type="evidence" value="ECO:0007669"/>
    <property type="project" value="UniProtKB-KW"/>
</dbReference>
<keyword evidence="2 9" id="KW-0645">Protease</keyword>
<dbReference type="Gene3D" id="2.40.10.10">
    <property type="entry name" value="Trypsin-like serine proteases"/>
    <property type="match status" value="1"/>
</dbReference>
<dbReference type="OrthoDB" id="8440449at2759"/>
<evidence type="ECO:0000256" key="4">
    <source>
        <dbReference type="ARBA" id="ARBA00022825"/>
    </source>
</evidence>
<feature type="domain" description="Peptidase S1" evidence="11">
    <location>
        <begin position="26"/>
        <end position="245"/>
    </location>
</feature>
<dbReference type="CDD" id="cd00190">
    <property type="entry name" value="Tryp_SPc"/>
    <property type="match status" value="1"/>
</dbReference>
<dbReference type="SMART" id="SM00020">
    <property type="entry name" value="Tryp_SPc"/>
    <property type="match status" value="1"/>
</dbReference>
<keyword evidence="3 9" id="KW-0378">Hydrolase</keyword>